<proteinExistence type="predicted"/>
<keyword evidence="3" id="KW-1185">Reference proteome</keyword>
<feature type="compositionally biased region" description="Polar residues" evidence="1">
    <location>
        <begin position="1"/>
        <end position="21"/>
    </location>
</feature>
<evidence type="ECO:0000256" key="1">
    <source>
        <dbReference type="SAM" id="MobiDB-lite"/>
    </source>
</evidence>
<protein>
    <submittedName>
        <fullName evidence="2">Uncharacterized protein</fullName>
    </submittedName>
</protein>
<dbReference type="EMBL" id="JARBJD010000278">
    <property type="protein sequence ID" value="KAK2944934.1"/>
    <property type="molecule type" value="Genomic_DNA"/>
</dbReference>
<organism evidence="2 3">
    <name type="scientific">Blattamonas nauphoetae</name>
    <dbReference type="NCBI Taxonomy" id="2049346"/>
    <lineage>
        <taxon>Eukaryota</taxon>
        <taxon>Metamonada</taxon>
        <taxon>Preaxostyla</taxon>
        <taxon>Oxymonadida</taxon>
        <taxon>Blattamonas</taxon>
    </lineage>
</organism>
<name>A0ABQ9X0R4_9EUKA</name>
<accession>A0ABQ9X0R4</accession>
<reference evidence="2 3" key="1">
    <citation type="journal article" date="2022" name="bioRxiv">
        <title>Genomics of Preaxostyla Flagellates Illuminates Evolutionary Transitions and the Path Towards Mitochondrial Loss.</title>
        <authorList>
            <person name="Novak L.V.F."/>
            <person name="Treitli S.C."/>
            <person name="Pyrih J."/>
            <person name="Halakuc P."/>
            <person name="Pipaliya S.V."/>
            <person name="Vacek V."/>
            <person name="Brzon O."/>
            <person name="Soukal P."/>
            <person name="Eme L."/>
            <person name="Dacks J.B."/>
            <person name="Karnkowska A."/>
            <person name="Elias M."/>
            <person name="Hampl V."/>
        </authorList>
    </citation>
    <scope>NUCLEOTIDE SEQUENCE [LARGE SCALE GENOMIC DNA]</scope>
    <source>
        <strain evidence="2">NAU3</strain>
        <tissue evidence="2">Gut</tissue>
    </source>
</reference>
<comment type="caution">
    <text evidence="2">The sequence shown here is derived from an EMBL/GenBank/DDBJ whole genome shotgun (WGS) entry which is preliminary data.</text>
</comment>
<feature type="region of interest" description="Disordered" evidence="1">
    <location>
        <begin position="1"/>
        <end position="27"/>
    </location>
</feature>
<dbReference type="Proteomes" id="UP001281761">
    <property type="component" value="Unassembled WGS sequence"/>
</dbReference>
<gene>
    <name evidence="2" type="ORF">BLNAU_20110</name>
</gene>
<evidence type="ECO:0000313" key="3">
    <source>
        <dbReference type="Proteomes" id="UP001281761"/>
    </source>
</evidence>
<feature type="region of interest" description="Disordered" evidence="1">
    <location>
        <begin position="44"/>
        <end position="66"/>
    </location>
</feature>
<sequence>MHLDNGQTHHPPTNQISQSNQEKQEQARGSFVIGQSLFKSKYNRARERESGVEIGRNEEEGREMIESGERKVRFDSIQVLRVDLNLEVQCDQTINDVLSNQLILACCVALFAPTLLQTLPFSKKSAKGRLMGMTKSQQI</sequence>
<evidence type="ECO:0000313" key="2">
    <source>
        <dbReference type="EMBL" id="KAK2944934.1"/>
    </source>
</evidence>